<evidence type="ECO:0000313" key="2">
    <source>
        <dbReference type="Proteomes" id="UP000008370"/>
    </source>
</evidence>
<reference evidence="1 2" key="1">
    <citation type="journal article" date="2012" name="BMC Genomics">
        <title>Comparative genomics of the white-rot fungi, Phanerochaete carnosa and P. chrysosporium, to elucidate the genetic basis of the distinct wood types they colonize.</title>
        <authorList>
            <person name="Suzuki H."/>
            <person name="MacDonald J."/>
            <person name="Syed K."/>
            <person name="Salamov A."/>
            <person name="Hori C."/>
            <person name="Aerts A."/>
            <person name="Henrissat B."/>
            <person name="Wiebenga A."/>
            <person name="vanKuyk P.A."/>
            <person name="Barry K."/>
            <person name="Lindquist E."/>
            <person name="LaButti K."/>
            <person name="Lapidus A."/>
            <person name="Lucas S."/>
            <person name="Coutinho P."/>
            <person name="Gong Y."/>
            <person name="Samejima M."/>
            <person name="Mahadevan R."/>
            <person name="Abou-Zaid M."/>
            <person name="de Vries R.P."/>
            <person name="Igarashi K."/>
            <person name="Yadav J.S."/>
            <person name="Grigoriev I.V."/>
            <person name="Master E.R."/>
        </authorList>
    </citation>
    <scope>NUCLEOTIDE SEQUENCE [LARGE SCALE GENOMIC DNA]</scope>
    <source>
        <strain evidence="1 2">HHB-10118-sp</strain>
    </source>
</reference>
<dbReference type="EMBL" id="JH930480">
    <property type="protein sequence ID" value="EKM49542.1"/>
    <property type="molecule type" value="Genomic_DNA"/>
</dbReference>
<dbReference type="KEGG" id="pco:PHACADRAFT_153969"/>
<dbReference type="Proteomes" id="UP000008370">
    <property type="component" value="Unassembled WGS sequence"/>
</dbReference>
<organism evidence="1 2">
    <name type="scientific">Phanerochaete carnosa (strain HHB-10118-sp)</name>
    <name type="common">White-rot fungus</name>
    <name type="synonym">Peniophora carnosa</name>
    <dbReference type="NCBI Taxonomy" id="650164"/>
    <lineage>
        <taxon>Eukaryota</taxon>
        <taxon>Fungi</taxon>
        <taxon>Dikarya</taxon>
        <taxon>Basidiomycota</taxon>
        <taxon>Agaricomycotina</taxon>
        <taxon>Agaricomycetes</taxon>
        <taxon>Polyporales</taxon>
        <taxon>Phanerochaetaceae</taxon>
        <taxon>Phanerochaete</taxon>
    </lineage>
</organism>
<dbReference type="InParanoid" id="K5WH47"/>
<dbReference type="InterPro" id="IPR032675">
    <property type="entry name" value="LRR_dom_sf"/>
</dbReference>
<evidence type="ECO:0000313" key="1">
    <source>
        <dbReference type="EMBL" id="EKM49542.1"/>
    </source>
</evidence>
<dbReference type="GeneID" id="18908962"/>
<proteinExistence type="predicted"/>
<dbReference type="SUPFAM" id="SSF52047">
    <property type="entry name" value="RNI-like"/>
    <property type="match status" value="1"/>
</dbReference>
<sequence length="319" mass="35151">MDRCPVELWMKIITLACIDGGYTGSSLSFVSRTMRDVVEPLRFQSVSLISEEQQLAFSNLLRARGPSPPVIRHLLVFVKMHRGDEAEPDDAAKTVGLQQTLRDILSVAAPNLETLVVHDTRFDLASSGLVFPALCNLSVDGLGCSSETVSRFPSLRRLHITSEYESSAGFWSGLAHSAPSLTHLRLSCLYLLDLFTPSFLCAFLDSPVVVEADEDTPSSEEGAAIARKLPTLKHIIVQPYQPSIFDGWCGNIAERHFTMQSELCKIAHACAQRQGIGKLYVLPSSYAYDVDEAQRDWLDTIEGGDGAWSANTEEHTSYL</sequence>
<dbReference type="HOGENOM" id="CLU_041942_1_0_1"/>
<dbReference type="AlphaFoldDB" id="K5WH47"/>
<keyword evidence="2" id="KW-1185">Reference proteome</keyword>
<dbReference type="Gene3D" id="3.80.10.10">
    <property type="entry name" value="Ribonuclease Inhibitor"/>
    <property type="match status" value="1"/>
</dbReference>
<name>K5WH47_PHACS</name>
<dbReference type="RefSeq" id="XP_007401609.1">
    <property type="nucleotide sequence ID" value="XM_007401547.1"/>
</dbReference>
<protein>
    <recommendedName>
        <fullName evidence="3">F-box domain-containing protein</fullName>
    </recommendedName>
</protein>
<dbReference type="OrthoDB" id="2748701at2759"/>
<accession>K5WH47</accession>
<evidence type="ECO:0008006" key="3">
    <source>
        <dbReference type="Google" id="ProtNLM"/>
    </source>
</evidence>
<gene>
    <name evidence="1" type="ORF">PHACADRAFT_153969</name>
</gene>